<organism evidence="1">
    <name type="scientific">Arundo donax</name>
    <name type="common">Giant reed</name>
    <name type="synonym">Donax arundinaceus</name>
    <dbReference type="NCBI Taxonomy" id="35708"/>
    <lineage>
        <taxon>Eukaryota</taxon>
        <taxon>Viridiplantae</taxon>
        <taxon>Streptophyta</taxon>
        <taxon>Embryophyta</taxon>
        <taxon>Tracheophyta</taxon>
        <taxon>Spermatophyta</taxon>
        <taxon>Magnoliopsida</taxon>
        <taxon>Liliopsida</taxon>
        <taxon>Poales</taxon>
        <taxon>Poaceae</taxon>
        <taxon>PACMAD clade</taxon>
        <taxon>Arundinoideae</taxon>
        <taxon>Arundineae</taxon>
        <taxon>Arundo</taxon>
    </lineage>
</organism>
<accession>A0A0A9F2I1</accession>
<proteinExistence type="predicted"/>
<dbReference type="EMBL" id="GBRH01195398">
    <property type="protein sequence ID" value="JAE02498.1"/>
    <property type="molecule type" value="Transcribed_RNA"/>
</dbReference>
<reference evidence="1" key="1">
    <citation type="submission" date="2014-09" db="EMBL/GenBank/DDBJ databases">
        <authorList>
            <person name="Magalhaes I.L.F."/>
            <person name="Oliveira U."/>
            <person name="Santos F.R."/>
            <person name="Vidigal T.H.D.A."/>
            <person name="Brescovit A.D."/>
            <person name="Santos A.J."/>
        </authorList>
    </citation>
    <scope>NUCLEOTIDE SEQUENCE</scope>
    <source>
        <tissue evidence="1">Shoot tissue taken approximately 20 cm above the soil surface</tissue>
    </source>
</reference>
<reference evidence="1" key="2">
    <citation type="journal article" date="2015" name="Data Brief">
        <title>Shoot transcriptome of the giant reed, Arundo donax.</title>
        <authorList>
            <person name="Barrero R.A."/>
            <person name="Guerrero F.D."/>
            <person name="Moolhuijzen P."/>
            <person name="Goolsby J.A."/>
            <person name="Tidwell J."/>
            <person name="Bellgard S.E."/>
            <person name="Bellgard M.I."/>
        </authorList>
    </citation>
    <scope>NUCLEOTIDE SEQUENCE</scope>
    <source>
        <tissue evidence="1">Shoot tissue taken approximately 20 cm above the soil surface</tissue>
    </source>
</reference>
<sequence>MIDTCDSFYIYDRYM</sequence>
<protein>
    <submittedName>
        <fullName evidence="1">Uncharacterized protein</fullName>
    </submittedName>
</protein>
<name>A0A0A9F2I1_ARUDO</name>
<evidence type="ECO:0000313" key="1">
    <source>
        <dbReference type="EMBL" id="JAE02498.1"/>
    </source>
</evidence>